<keyword evidence="4" id="KW-1185">Reference proteome</keyword>
<feature type="transmembrane region" description="Helical" evidence="2">
    <location>
        <begin position="174"/>
        <end position="191"/>
    </location>
</feature>
<feature type="compositionally biased region" description="Polar residues" evidence="1">
    <location>
        <begin position="96"/>
        <end position="115"/>
    </location>
</feature>
<dbReference type="PANTHER" id="PTHR35469">
    <property type="entry name" value="TRANSMEMBRANE PROTEIN"/>
    <property type="match status" value="1"/>
</dbReference>
<name>A0AAV0PTV2_9ROSI</name>
<evidence type="ECO:0000313" key="4">
    <source>
        <dbReference type="Proteomes" id="UP001154282"/>
    </source>
</evidence>
<protein>
    <submittedName>
        <fullName evidence="3">Uncharacterized protein</fullName>
    </submittedName>
</protein>
<accession>A0AAV0PTV2</accession>
<dbReference type="EMBL" id="CAMGYJ010000009">
    <property type="protein sequence ID" value="CAI0474594.1"/>
    <property type="molecule type" value="Genomic_DNA"/>
</dbReference>
<evidence type="ECO:0000313" key="3">
    <source>
        <dbReference type="EMBL" id="CAI0474594.1"/>
    </source>
</evidence>
<dbReference type="AlphaFoldDB" id="A0AAV0PTV2"/>
<sequence length="252" mass="27730">MERGSDRLALITGELKNFEQTSSMPSAGASLSFNGNWILSSFQIPKSEHSRGSDFLSNNPVSETQQKEAIIAQQIPKAENLDSSHLSRFVTNPNVSNLSSKPQTATTTIGPSSKIPSKRKQTTFFSSRRLNACIIASEVPRAKCSFVISILVLFFHFARSLIGIEDDAQGYRPIYLMALTSVMIVMLRMIHGKGTVIEDAQEEKSGDNAEDKSWRDAFMVLERGLTAYQAIEGLFINCSIYLIVVISGLSLA</sequence>
<comment type="caution">
    <text evidence="3">The sequence shown here is derived from an EMBL/GenBank/DDBJ whole genome shotgun (WGS) entry which is preliminary data.</text>
</comment>
<feature type="region of interest" description="Disordered" evidence="1">
    <location>
        <begin position="96"/>
        <end position="117"/>
    </location>
</feature>
<evidence type="ECO:0000256" key="2">
    <source>
        <dbReference type="SAM" id="Phobius"/>
    </source>
</evidence>
<evidence type="ECO:0000256" key="1">
    <source>
        <dbReference type="SAM" id="MobiDB-lite"/>
    </source>
</evidence>
<gene>
    <name evidence="3" type="ORF">LITE_LOCUS40107</name>
</gene>
<dbReference type="Proteomes" id="UP001154282">
    <property type="component" value="Unassembled WGS sequence"/>
</dbReference>
<organism evidence="3 4">
    <name type="scientific">Linum tenue</name>
    <dbReference type="NCBI Taxonomy" id="586396"/>
    <lineage>
        <taxon>Eukaryota</taxon>
        <taxon>Viridiplantae</taxon>
        <taxon>Streptophyta</taxon>
        <taxon>Embryophyta</taxon>
        <taxon>Tracheophyta</taxon>
        <taxon>Spermatophyta</taxon>
        <taxon>Magnoliopsida</taxon>
        <taxon>eudicotyledons</taxon>
        <taxon>Gunneridae</taxon>
        <taxon>Pentapetalae</taxon>
        <taxon>rosids</taxon>
        <taxon>fabids</taxon>
        <taxon>Malpighiales</taxon>
        <taxon>Linaceae</taxon>
        <taxon>Linum</taxon>
    </lineage>
</organism>
<keyword evidence="2" id="KW-0472">Membrane</keyword>
<proteinExistence type="predicted"/>
<keyword evidence="2" id="KW-1133">Transmembrane helix</keyword>
<feature type="transmembrane region" description="Helical" evidence="2">
    <location>
        <begin position="145"/>
        <end position="162"/>
    </location>
</feature>
<reference evidence="3" key="1">
    <citation type="submission" date="2022-08" db="EMBL/GenBank/DDBJ databases">
        <authorList>
            <person name="Gutierrez-Valencia J."/>
        </authorList>
    </citation>
    <scope>NUCLEOTIDE SEQUENCE</scope>
</reference>
<keyword evidence="2" id="KW-0812">Transmembrane</keyword>
<feature type="transmembrane region" description="Helical" evidence="2">
    <location>
        <begin position="227"/>
        <end position="251"/>
    </location>
</feature>
<dbReference type="PANTHER" id="PTHR35469:SF5">
    <property type="entry name" value="TRANSMEMBRANE PROTEIN"/>
    <property type="match status" value="1"/>
</dbReference>